<dbReference type="Proteomes" id="UP001281761">
    <property type="component" value="Unassembled WGS sequence"/>
</dbReference>
<dbReference type="InterPro" id="IPR016050">
    <property type="entry name" value="Proteasome_bsu_CS"/>
</dbReference>
<evidence type="ECO:0000256" key="2">
    <source>
        <dbReference type="ARBA" id="ARBA00022490"/>
    </source>
</evidence>
<dbReference type="InterPro" id="IPR001353">
    <property type="entry name" value="Proteasome_sua/b"/>
</dbReference>
<comment type="similarity">
    <text evidence="7">Belongs to the peptidase T1B family.</text>
</comment>
<accession>A0ABQ9XG70</accession>
<evidence type="ECO:0000313" key="8">
    <source>
        <dbReference type="EMBL" id="KAK2950220.1"/>
    </source>
</evidence>
<comment type="function">
    <text evidence="7">Component of the proteasome, a multicatalytic proteinase complex which is characterized by its ability to cleave peptides with Arg, Phe, Tyr, Leu, and Glu adjacent to the leaving group at neutral or slightly basic pH. The proteasome has an ATP-dependent proteolytic activity.</text>
</comment>
<keyword evidence="5 8" id="KW-0378">Hydrolase</keyword>
<dbReference type="PANTHER" id="PTHR32194">
    <property type="entry name" value="METALLOPROTEASE TLDD"/>
    <property type="match status" value="1"/>
</dbReference>
<name>A0ABQ9XG70_9EUKA</name>
<comment type="subunit">
    <text evidence="7">Component of the proteasome complex.</text>
</comment>
<dbReference type="Pfam" id="PF00227">
    <property type="entry name" value="Proteasome"/>
    <property type="match status" value="1"/>
</dbReference>
<organism evidence="8 9">
    <name type="scientific">Blattamonas nauphoetae</name>
    <dbReference type="NCBI Taxonomy" id="2049346"/>
    <lineage>
        <taxon>Eukaryota</taxon>
        <taxon>Metamonada</taxon>
        <taxon>Preaxostyla</taxon>
        <taxon>Oxymonadida</taxon>
        <taxon>Blattamonas</taxon>
    </lineage>
</organism>
<dbReference type="PROSITE" id="PS51476">
    <property type="entry name" value="PROTEASOME_BETA_2"/>
    <property type="match status" value="1"/>
</dbReference>
<evidence type="ECO:0000256" key="5">
    <source>
        <dbReference type="ARBA" id="ARBA00022801"/>
    </source>
</evidence>
<evidence type="ECO:0000313" key="9">
    <source>
        <dbReference type="Proteomes" id="UP001281761"/>
    </source>
</evidence>
<dbReference type="EMBL" id="JARBJD010000140">
    <property type="protein sequence ID" value="KAK2950220.1"/>
    <property type="molecule type" value="Genomic_DNA"/>
</dbReference>
<dbReference type="PANTHER" id="PTHR32194:SF0">
    <property type="entry name" value="ATP-DEPENDENT PROTEASE SUBUNIT HSLV"/>
    <property type="match status" value="1"/>
</dbReference>
<sequence length="215" mass="23692">MQSDLNLPVDLGTTIMALKFDGGLLLAADSRTSQGSYVSNRMADKITPLIDDIYVCRSGSSADTQTVAGYARYSLDFHSQQLGKRPSVQTAAYILRDFAYQNKEVLSVSFICAGLDDEKARIFSIAQGGAIFEQKNYAAAGSGSTYVLTYLDEKYRPNMTETEVRELAVRAVSLAMFRDNSSGGCIRLCVLKPNTKPERIFLQGDQVQSMFPVHR</sequence>
<evidence type="ECO:0000256" key="4">
    <source>
        <dbReference type="ARBA" id="ARBA00022698"/>
    </source>
</evidence>
<keyword evidence="6 7" id="KW-0647">Proteasome</keyword>
<dbReference type="Gene3D" id="3.60.20.10">
    <property type="entry name" value="Glutamine Phosphoribosylpyrophosphate, subunit 1, domain 1"/>
    <property type="match status" value="1"/>
</dbReference>
<gene>
    <name evidence="8" type="ORF">BLNAU_14804</name>
</gene>
<dbReference type="InterPro" id="IPR023333">
    <property type="entry name" value="Proteasome_suB-type"/>
</dbReference>
<comment type="caution">
    <text evidence="8">The sequence shown here is derived from an EMBL/GenBank/DDBJ whole genome shotgun (WGS) entry which is preliminary data.</text>
</comment>
<dbReference type="InterPro" id="IPR000243">
    <property type="entry name" value="Pept_T1A_subB"/>
</dbReference>
<reference evidence="8 9" key="1">
    <citation type="journal article" date="2022" name="bioRxiv">
        <title>Genomics of Preaxostyla Flagellates Illuminates Evolutionary Transitions and the Path Towards Mitochondrial Loss.</title>
        <authorList>
            <person name="Novak L.V.F."/>
            <person name="Treitli S.C."/>
            <person name="Pyrih J."/>
            <person name="Halakuc P."/>
            <person name="Pipaliya S.V."/>
            <person name="Vacek V."/>
            <person name="Brzon O."/>
            <person name="Soukal P."/>
            <person name="Eme L."/>
            <person name="Dacks J.B."/>
            <person name="Karnkowska A."/>
            <person name="Elias M."/>
            <person name="Hampl V."/>
        </authorList>
    </citation>
    <scope>NUCLEOTIDE SEQUENCE [LARGE SCALE GENOMIC DNA]</scope>
    <source>
        <strain evidence="8">NAU3</strain>
        <tissue evidence="8">Gut</tissue>
    </source>
</reference>
<keyword evidence="4" id="KW-0888">Threonine protease</keyword>
<comment type="subcellular location">
    <subcellularLocation>
        <location evidence="7">Cytoplasm</location>
    </subcellularLocation>
    <subcellularLocation>
        <location evidence="7">Nucleus</location>
    </subcellularLocation>
</comment>
<dbReference type="SUPFAM" id="SSF56235">
    <property type="entry name" value="N-terminal nucleophile aminohydrolases (Ntn hydrolases)"/>
    <property type="match status" value="1"/>
</dbReference>
<comment type="catalytic activity">
    <reaction evidence="1">
        <text>Cleavage of peptide bonds with very broad specificity.</text>
        <dbReference type="EC" id="3.4.25.1"/>
    </reaction>
</comment>
<keyword evidence="7" id="KW-0539">Nucleus</keyword>
<keyword evidence="9" id="KW-1185">Reference proteome</keyword>
<dbReference type="InterPro" id="IPR029055">
    <property type="entry name" value="Ntn_hydrolases_N"/>
</dbReference>
<keyword evidence="3" id="KW-0645">Protease</keyword>
<dbReference type="GO" id="GO:0016787">
    <property type="term" value="F:hydrolase activity"/>
    <property type="evidence" value="ECO:0007669"/>
    <property type="project" value="UniProtKB-KW"/>
</dbReference>
<dbReference type="GO" id="GO:0000502">
    <property type="term" value="C:proteasome complex"/>
    <property type="evidence" value="ECO:0007669"/>
    <property type="project" value="UniProtKB-KW"/>
</dbReference>
<dbReference type="PROSITE" id="PS00854">
    <property type="entry name" value="PROTEASOME_BETA_1"/>
    <property type="match status" value="1"/>
</dbReference>
<protein>
    <recommendedName>
        <fullName evidence="7">Proteasome subunit beta</fullName>
    </recommendedName>
</protein>
<evidence type="ECO:0000256" key="6">
    <source>
        <dbReference type="ARBA" id="ARBA00022942"/>
    </source>
</evidence>
<evidence type="ECO:0000256" key="1">
    <source>
        <dbReference type="ARBA" id="ARBA00001198"/>
    </source>
</evidence>
<evidence type="ECO:0000256" key="7">
    <source>
        <dbReference type="RuleBase" id="RU004203"/>
    </source>
</evidence>
<keyword evidence="2 7" id="KW-0963">Cytoplasm</keyword>
<dbReference type="PRINTS" id="PR00141">
    <property type="entry name" value="PROTEASOME"/>
</dbReference>
<evidence type="ECO:0000256" key="3">
    <source>
        <dbReference type="ARBA" id="ARBA00022670"/>
    </source>
</evidence>
<proteinExistence type="inferred from homology"/>